<proteinExistence type="predicted"/>
<dbReference type="Gene3D" id="3.30.559.30">
    <property type="entry name" value="Nonribosomal peptide synthetase, condensation domain"/>
    <property type="match status" value="1"/>
</dbReference>
<protein>
    <recommendedName>
        <fullName evidence="3">Condensation domain-containing protein</fullName>
    </recommendedName>
</protein>
<name>A0A6G3Y0H5_9ACTN</name>
<feature type="region of interest" description="Disordered" evidence="1">
    <location>
        <begin position="52"/>
        <end position="74"/>
    </location>
</feature>
<dbReference type="AlphaFoldDB" id="A0A6G3Y0H5"/>
<reference evidence="2" key="1">
    <citation type="submission" date="2020-01" db="EMBL/GenBank/DDBJ databases">
        <title>Insect and environment-associated Actinomycetes.</title>
        <authorList>
            <person name="Currrie C."/>
            <person name="Chevrette M."/>
            <person name="Carlson C."/>
            <person name="Stubbendieck R."/>
            <person name="Wendt-Pienkowski E."/>
        </authorList>
    </citation>
    <scope>NUCLEOTIDE SEQUENCE</scope>
    <source>
        <strain evidence="2">SID7499</strain>
    </source>
</reference>
<gene>
    <name evidence="2" type="ORF">G3M58_94890</name>
</gene>
<evidence type="ECO:0000313" key="2">
    <source>
        <dbReference type="EMBL" id="NEE23332.1"/>
    </source>
</evidence>
<feature type="non-terminal residue" evidence="2">
    <location>
        <position position="106"/>
    </location>
</feature>
<sequence length="106" mass="11308">SWRILLPDLAHAVDTGTPPARPDTSFAHWTDALYGDAERFAPERPYWDRVLADPPAPLAPQDAAAAPHTPGELRTELAPGLTAPLLTATAAAFHARPDELLLAALV</sequence>
<comment type="caution">
    <text evidence="2">The sequence shown here is derived from an EMBL/GenBank/DDBJ whole genome shotgun (WGS) entry which is preliminary data.</text>
</comment>
<dbReference type="EMBL" id="JAAGMN010010264">
    <property type="protein sequence ID" value="NEE23332.1"/>
    <property type="molecule type" value="Genomic_DNA"/>
</dbReference>
<organism evidence="2">
    <name type="scientific">Streptomyces sp. SID7499</name>
    <dbReference type="NCBI Taxonomy" id="2706086"/>
    <lineage>
        <taxon>Bacteria</taxon>
        <taxon>Bacillati</taxon>
        <taxon>Actinomycetota</taxon>
        <taxon>Actinomycetes</taxon>
        <taxon>Kitasatosporales</taxon>
        <taxon>Streptomycetaceae</taxon>
        <taxon>Streptomyces</taxon>
    </lineage>
</organism>
<evidence type="ECO:0008006" key="3">
    <source>
        <dbReference type="Google" id="ProtNLM"/>
    </source>
</evidence>
<accession>A0A6G3Y0H5</accession>
<feature type="non-terminal residue" evidence="2">
    <location>
        <position position="1"/>
    </location>
</feature>
<evidence type="ECO:0000256" key="1">
    <source>
        <dbReference type="SAM" id="MobiDB-lite"/>
    </source>
</evidence>